<dbReference type="AlphaFoldDB" id="A0A512BJU6"/>
<dbReference type="PROSITE" id="PS51257">
    <property type="entry name" value="PROKAR_LIPOPROTEIN"/>
    <property type="match status" value="1"/>
</dbReference>
<feature type="chain" id="PRO_5021939186" description="LPS export ABC transporter periplasmic protein LptC" evidence="2">
    <location>
        <begin position="22"/>
        <end position="195"/>
    </location>
</feature>
<dbReference type="OrthoDB" id="674750at2"/>
<keyword evidence="2" id="KW-0732">Signal</keyword>
<evidence type="ECO:0000313" key="4">
    <source>
        <dbReference type="Proteomes" id="UP000321513"/>
    </source>
</evidence>
<evidence type="ECO:0000313" key="3">
    <source>
        <dbReference type="EMBL" id="GEO12243.1"/>
    </source>
</evidence>
<sequence length="195" mass="21368">MKKKFLALGTMCFLVAMVACNNGESTTTTDSTTVSTGSSQTSNDEVAASQNIRVQLDPSVSYVDLKTGKPVKLRVDTVTRYIVNEVSNEPVTYYINPATSDTFDARGRLVNRALVRSSDGDYTIDETRLTLTEDDNSNMTSTDTTTNTANTSADGTTTMGNSKTKIKDNKFKQKTDSTEIKVTEDKIKVKTRKND</sequence>
<gene>
    <name evidence="3" type="ORF">SAE01_47390</name>
</gene>
<reference evidence="3 4" key="1">
    <citation type="submission" date="2019-07" db="EMBL/GenBank/DDBJ databases">
        <title>Whole genome shotgun sequence of Segetibacter aerophilus NBRC 106135.</title>
        <authorList>
            <person name="Hosoyama A."/>
            <person name="Uohara A."/>
            <person name="Ohji S."/>
            <person name="Ichikawa N."/>
        </authorList>
    </citation>
    <scope>NUCLEOTIDE SEQUENCE [LARGE SCALE GENOMIC DNA]</scope>
    <source>
        <strain evidence="3 4">NBRC 106135</strain>
    </source>
</reference>
<dbReference type="Proteomes" id="UP000321513">
    <property type="component" value="Unassembled WGS sequence"/>
</dbReference>
<accession>A0A512BJU6</accession>
<keyword evidence="4" id="KW-1185">Reference proteome</keyword>
<evidence type="ECO:0008006" key="5">
    <source>
        <dbReference type="Google" id="ProtNLM"/>
    </source>
</evidence>
<feature type="compositionally biased region" description="Low complexity" evidence="1">
    <location>
        <begin position="137"/>
        <end position="159"/>
    </location>
</feature>
<name>A0A512BJU6_9BACT</name>
<protein>
    <recommendedName>
        <fullName evidence="5">LPS export ABC transporter periplasmic protein LptC</fullName>
    </recommendedName>
</protein>
<dbReference type="RefSeq" id="WP_147206361.1">
    <property type="nucleotide sequence ID" value="NZ_BJYT01000047.1"/>
</dbReference>
<proteinExistence type="predicted"/>
<feature type="signal peptide" evidence="2">
    <location>
        <begin position="1"/>
        <end position="21"/>
    </location>
</feature>
<feature type="region of interest" description="Disordered" evidence="1">
    <location>
        <begin position="134"/>
        <end position="178"/>
    </location>
</feature>
<feature type="compositionally biased region" description="Basic and acidic residues" evidence="1">
    <location>
        <begin position="165"/>
        <end position="178"/>
    </location>
</feature>
<dbReference type="EMBL" id="BJYT01000047">
    <property type="protein sequence ID" value="GEO12243.1"/>
    <property type="molecule type" value="Genomic_DNA"/>
</dbReference>
<evidence type="ECO:0000256" key="1">
    <source>
        <dbReference type="SAM" id="MobiDB-lite"/>
    </source>
</evidence>
<organism evidence="3 4">
    <name type="scientific">Segetibacter aerophilus</name>
    <dbReference type="NCBI Taxonomy" id="670293"/>
    <lineage>
        <taxon>Bacteria</taxon>
        <taxon>Pseudomonadati</taxon>
        <taxon>Bacteroidota</taxon>
        <taxon>Chitinophagia</taxon>
        <taxon>Chitinophagales</taxon>
        <taxon>Chitinophagaceae</taxon>
        <taxon>Segetibacter</taxon>
    </lineage>
</organism>
<comment type="caution">
    <text evidence="3">The sequence shown here is derived from an EMBL/GenBank/DDBJ whole genome shotgun (WGS) entry which is preliminary data.</text>
</comment>
<evidence type="ECO:0000256" key="2">
    <source>
        <dbReference type="SAM" id="SignalP"/>
    </source>
</evidence>